<dbReference type="AlphaFoldDB" id="A0A9P0MQA2"/>
<dbReference type="GO" id="GO:0006508">
    <property type="term" value="P:proteolysis"/>
    <property type="evidence" value="ECO:0007669"/>
    <property type="project" value="UniProtKB-KW"/>
</dbReference>
<dbReference type="OrthoDB" id="6339452at2759"/>
<dbReference type="InterPro" id="IPR033116">
    <property type="entry name" value="TRYPSIN_SER"/>
</dbReference>
<dbReference type="InterPro" id="IPR043504">
    <property type="entry name" value="Peptidase_S1_PA_chymotrypsin"/>
</dbReference>
<keyword evidence="1 6" id="KW-0732">Signal</keyword>
<evidence type="ECO:0000259" key="7">
    <source>
        <dbReference type="PROSITE" id="PS50240"/>
    </source>
</evidence>
<dbReference type="PANTHER" id="PTHR24256">
    <property type="entry name" value="TRYPTASE-RELATED"/>
    <property type="match status" value="1"/>
</dbReference>
<accession>A0A9P0MQA2</accession>
<keyword evidence="5" id="KW-0378">Hydrolase</keyword>
<feature type="chain" id="PRO_5040363376" description="Peptidase S1 domain-containing protein" evidence="6">
    <location>
        <begin position="17"/>
        <end position="381"/>
    </location>
</feature>
<dbReference type="PROSITE" id="PS50240">
    <property type="entry name" value="TRYPSIN_DOM"/>
    <property type="match status" value="1"/>
</dbReference>
<dbReference type="InterPro" id="IPR051487">
    <property type="entry name" value="Ser/Thr_Proteases_Immune/Dev"/>
</dbReference>
<gene>
    <name evidence="8" type="ORF">NEZAVI_LOCUS8349</name>
</gene>
<keyword evidence="3" id="KW-0325">Glycoprotein</keyword>
<dbReference type="PROSITE" id="PS00134">
    <property type="entry name" value="TRYPSIN_HIS"/>
    <property type="match status" value="1"/>
</dbReference>
<dbReference type="GO" id="GO:0004252">
    <property type="term" value="F:serine-type endopeptidase activity"/>
    <property type="evidence" value="ECO:0007669"/>
    <property type="project" value="InterPro"/>
</dbReference>
<evidence type="ECO:0000313" key="9">
    <source>
        <dbReference type="Proteomes" id="UP001152798"/>
    </source>
</evidence>
<feature type="domain" description="Peptidase S1" evidence="7">
    <location>
        <begin position="135"/>
        <end position="380"/>
    </location>
</feature>
<dbReference type="CDD" id="cd00190">
    <property type="entry name" value="Tryp_SPc"/>
    <property type="match status" value="1"/>
</dbReference>
<evidence type="ECO:0000256" key="6">
    <source>
        <dbReference type="SAM" id="SignalP"/>
    </source>
</evidence>
<feature type="signal peptide" evidence="6">
    <location>
        <begin position="1"/>
        <end position="16"/>
    </location>
</feature>
<dbReference type="FunFam" id="2.40.10.10:FF:000028">
    <property type="entry name" value="Serine protease easter"/>
    <property type="match status" value="1"/>
</dbReference>
<evidence type="ECO:0000256" key="1">
    <source>
        <dbReference type="ARBA" id="ARBA00022729"/>
    </source>
</evidence>
<dbReference type="Proteomes" id="UP001152798">
    <property type="component" value="Chromosome 4"/>
</dbReference>
<dbReference type="EMBL" id="OV725080">
    <property type="protein sequence ID" value="CAH1398757.1"/>
    <property type="molecule type" value="Genomic_DNA"/>
</dbReference>
<name>A0A9P0MQA2_NEZVI</name>
<dbReference type="Pfam" id="PF00089">
    <property type="entry name" value="Trypsin"/>
    <property type="match status" value="1"/>
</dbReference>
<keyword evidence="9" id="KW-1185">Reference proteome</keyword>
<keyword evidence="2" id="KW-1015">Disulfide bond</keyword>
<dbReference type="SMART" id="SM00020">
    <property type="entry name" value="Tryp_SPc"/>
    <property type="match status" value="1"/>
</dbReference>
<protein>
    <recommendedName>
        <fullName evidence="7">Peptidase S1 domain-containing protein</fullName>
    </recommendedName>
</protein>
<dbReference type="InterPro" id="IPR001314">
    <property type="entry name" value="Peptidase_S1A"/>
</dbReference>
<dbReference type="PRINTS" id="PR00722">
    <property type="entry name" value="CHYMOTRYPSIN"/>
</dbReference>
<organism evidence="8 9">
    <name type="scientific">Nezara viridula</name>
    <name type="common">Southern green stink bug</name>
    <name type="synonym">Cimex viridulus</name>
    <dbReference type="NCBI Taxonomy" id="85310"/>
    <lineage>
        <taxon>Eukaryota</taxon>
        <taxon>Metazoa</taxon>
        <taxon>Ecdysozoa</taxon>
        <taxon>Arthropoda</taxon>
        <taxon>Hexapoda</taxon>
        <taxon>Insecta</taxon>
        <taxon>Pterygota</taxon>
        <taxon>Neoptera</taxon>
        <taxon>Paraneoptera</taxon>
        <taxon>Hemiptera</taxon>
        <taxon>Heteroptera</taxon>
        <taxon>Panheteroptera</taxon>
        <taxon>Pentatomomorpha</taxon>
        <taxon>Pentatomoidea</taxon>
        <taxon>Pentatomidae</taxon>
        <taxon>Pentatominae</taxon>
        <taxon>Nezara</taxon>
    </lineage>
</organism>
<evidence type="ECO:0000256" key="5">
    <source>
        <dbReference type="RuleBase" id="RU363034"/>
    </source>
</evidence>
<proteinExistence type="inferred from homology"/>
<keyword evidence="5" id="KW-0645">Protease</keyword>
<reference evidence="8" key="1">
    <citation type="submission" date="2022-01" db="EMBL/GenBank/DDBJ databases">
        <authorList>
            <person name="King R."/>
        </authorList>
    </citation>
    <scope>NUCLEOTIDE SEQUENCE</scope>
</reference>
<evidence type="ECO:0000256" key="4">
    <source>
        <dbReference type="ARBA" id="ARBA00024195"/>
    </source>
</evidence>
<dbReference type="SUPFAM" id="SSF50494">
    <property type="entry name" value="Trypsin-like serine proteases"/>
    <property type="match status" value="1"/>
</dbReference>
<evidence type="ECO:0000256" key="3">
    <source>
        <dbReference type="ARBA" id="ARBA00023180"/>
    </source>
</evidence>
<dbReference type="InterPro" id="IPR009003">
    <property type="entry name" value="Peptidase_S1_PA"/>
</dbReference>
<comment type="similarity">
    <text evidence="4">Belongs to the peptidase S1 family. CLIP subfamily.</text>
</comment>
<dbReference type="PROSITE" id="PS00135">
    <property type="entry name" value="TRYPSIN_SER"/>
    <property type="match status" value="1"/>
</dbReference>
<keyword evidence="5" id="KW-0720">Serine protease</keyword>
<dbReference type="InterPro" id="IPR018114">
    <property type="entry name" value="TRYPSIN_HIS"/>
</dbReference>
<dbReference type="InterPro" id="IPR001254">
    <property type="entry name" value="Trypsin_dom"/>
</dbReference>
<dbReference type="Gene3D" id="2.40.10.10">
    <property type="entry name" value="Trypsin-like serine proteases"/>
    <property type="match status" value="2"/>
</dbReference>
<evidence type="ECO:0000256" key="2">
    <source>
        <dbReference type="ARBA" id="ARBA00023157"/>
    </source>
</evidence>
<evidence type="ECO:0000313" key="8">
    <source>
        <dbReference type="EMBL" id="CAH1398757.1"/>
    </source>
</evidence>
<sequence length="381" mass="41611">MQVVLFCFVVLSGVSAHNLLFLGLNEKCKNGTEPWTCQKSSTCKGLKTGIEKDGEVKLCGFVGREPIICCPPESQAEVKDKVTLPSAQPEGGKKAEQKCREYAQYVYREIDSPLLLPNSKKKQLDECAITAETLIVGGAPAKLNEFPHMALIGIENKGSPLWFCGGSLISPNFVLTAAHCNISNINATVIVRLGELDILQKNDKDSPIDVKISQVINHPMYVPSKAYHDIALLRLEKEVELGPSIRPLCLQTERSFKDVKAIASGWGYTSYGNNSVSSSFLQKVHLNLTDDDKCVSAYGTHWPKVSKGIKPDIMFCSGGERGKDTCQGDSGGPLQVTRTDPYCMYSQIGITSFGVGCGLITPGVYTRVSAYVPWIENIVWP</sequence>